<keyword evidence="4" id="KW-1185">Reference proteome</keyword>
<evidence type="ECO:0000259" key="2">
    <source>
        <dbReference type="PROSITE" id="PS50801"/>
    </source>
</evidence>
<evidence type="ECO:0000313" key="4">
    <source>
        <dbReference type="Proteomes" id="UP000315226"/>
    </source>
</evidence>
<evidence type="ECO:0000256" key="1">
    <source>
        <dbReference type="SAM" id="MobiDB-lite"/>
    </source>
</evidence>
<dbReference type="SUPFAM" id="SSF52091">
    <property type="entry name" value="SpoIIaa-like"/>
    <property type="match status" value="1"/>
</dbReference>
<organism evidence="3 4">
    <name type="scientific">Streptomyces gardneri</name>
    <dbReference type="NCBI Taxonomy" id="66892"/>
    <lineage>
        <taxon>Bacteria</taxon>
        <taxon>Bacillati</taxon>
        <taxon>Actinomycetota</taxon>
        <taxon>Actinomycetes</taxon>
        <taxon>Kitasatosporales</taxon>
        <taxon>Streptomycetaceae</taxon>
        <taxon>Streptomyces</taxon>
    </lineage>
</organism>
<dbReference type="Proteomes" id="UP000315226">
    <property type="component" value="Unassembled WGS sequence"/>
</dbReference>
<protein>
    <recommendedName>
        <fullName evidence="2">STAS domain-containing protein</fullName>
    </recommendedName>
</protein>
<dbReference type="InterPro" id="IPR002645">
    <property type="entry name" value="STAS_dom"/>
</dbReference>
<dbReference type="PANTHER" id="PTHR33495">
    <property type="entry name" value="ANTI-SIGMA FACTOR ANTAGONIST TM_1081-RELATED-RELATED"/>
    <property type="match status" value="1"/>
</dbReference>
<feature type="region of interest" description="Disordered" evidence="1">
    <location>
        <begin position="125"/>
        <end position="155"/>
    </location>
</feature>
<dbReference type="EMBL" id="BJMN01000078">
    <property type="protein sequence ID" value="GEB62116.1"/>
    <property type="molecule type" value="Genomic_DNA"/>
</dbReference>
<dbReference type="RefSeq" id="WP_141302789.1">
    <property type="nucleotide sequence ID" value="NZ_BJMN01000078.1"/>
</dbReference>
<comment type="caution">
    <text evidence="3">The sequence shown here is derived from an EMBL/GenBank/DDBJ whole genome shotgun (WGS) entry which is preliminary data.</text>
</comment>
<dbReference type="GO" id="GO:0043856">
    <property type="term" value="F:anti-sigma factor antagonist activity"/>
    <property type="evidence" value="ECO:0007669"/>
    <property type="project" value="TreeGrafter"/>
</dbReference>
<dbReference type="Gene3D" id="3.30.750.24">
    <property type="entry name" value="STAS domain"/>
    <property type="match status" value="1"/>
</dbReference>
<dbReference type="CDD" id="cd07043">
    <property type="entry name" value="STAS_anti-anti-sigma_factors"/>
    <property type="match status" value="1"/>
</dbReference>
<dbReference type="OrthoDB" id="5188325at2"/>
<name>A0A4Y3RWP4_9ACTN</name>
<dbReference type="PANTHER" id="PTHR33495:SF2">
    <property type="entry name" value="ANTI-SIGMA FACTOR ANTAGONIST TM_1081-RELATED"/>
    <property type="match status" value="1"/>
</dbReference>
<dbReference type="PROSITE" id="PS50801">
    <property type="entry name" value="STAS"/>
    <property type="match status" value="1"/>
</dbReference>
<accession>A0A4Y3RWP4</accession>
<dbReference type="InterPro" id="IPR036513">
    <property type="entry name" value="STAS_dom_sf"/>
</dbReference>
<sequence>MITHPRRPPTLGAGISDTSRLPVAAADFEPGPKRVLARVCGEIDLDDADGLGQDLTAALDSSICGLDVDLSGVTFCDSSGLHMLLRLNRQAGRSGKTLVLAALGPRVARLLRLTETEHLFTIHARATSSPPAEAGPTPPPGQGKLRSPLSTGVRR</sequence>
<proteinExistence type="predicted"/>
<feature type="domain" description="STAS" evidence="2">
    <location>
        <begin position="24"/>
        <end position="114"/>
    </location>
</feature>
<dbReference type="Pfam" id="PF13466">
    <property type="entry name" value="STAS_2"/>
    <property type="match status" value="1"/>
</dbReference>
<evidence type="ECO:0000313" key="3">
    <source>
        <dbReference type="EMBL" id="GEB62116.1"/>
    </source>
</evidence>
<dbReference type="AlphaFoldDB" id="A0A4Y3RWP4"/>
<gene>
    <name evidence="3" type="ORF">SGA01_77210</name>
</gene>
<reference evidence="3 4" key="1">
    <citation type="submission" date="2019-06" db="EMBL/GenBank/DDBJ databases">
        <title>Whole genome shotgun sequence of Streptomyces gardneri NBRC 12865.</title>
        <authorList>
            <person name="Hosoyama A."/>
            <person name="Uohara A."/>
            <person name="Ohji S."/>
            <person name="Ichikawa N."/>
        </authorList>
    </citation>
    <scope>NUCLEOTIDE SEQUENCE [LARGE SCALE GENOMIC DNA]</scope>
    <source>
        <strain evidence="3 4">NBRC 12865</strain>
    </source>
</reference>
<dbReference type="InterPro" id="IPR058548">
    <property type="entry name" value="MlaB-like_STAS"/>
</dbReference>